<evidence type="ECO:0000313" key="2">
    <source>
        <dbReference type="Proteomes" id="UP001266305"/>
    </source>
</evidence>
<name>A0ABQ9UPP1_SAGOE</name>
<dbReference type="EMBL" id="JASSZA010000011">
    <property type="protein sequence ID" value="KAK2099026.1"/>
    <property type="molecule type" value="Genomic_DNA"/>
</dbReference>
<reference evidence="1 2" key="1">
    <citation type="submission" date="2023-05" db="EMBL/GenBank/DDBJ databases">
        <title>B98-5 Cell Line De Novo Hybrid Assembly: An Optical Mapping Approach.</title>
        <authorList>
            <person name="Kananen K."/>
            <person name="Auerbach J.A."/>
            <person name="Kautto E."/>
            <person name="Blachly J.S."/>
        </authorList>
    </citation>
    <scope>NUCLEOTIDE SEQUENCE [LARGE SCALE GENOMIC DNA]</scope>
    <source>
        <strain evidence="1">B95-8</strain>
        <tissue evidence="1">Cell line</tissue>
    </source>
</reference>
<comment type="caution">
    <text evidence="1">The sequence shown here is derived from an EMBL/GenBank/DDBJ whole genome shotgun (WGS) entry which is preliminary data.</text>
</comment>
<accession>A0ABQ9UPP1</accession>
<dbReference type="Proteomes" id="UP001266305">
    <property type="component" value="Unassembled WGS sequence"/>
</dbReference>
<keyword evidence="2" id="KW-1185">Reference proteome</keyword>
<sequence>MSSLFLPYTPGNPDLERGKRTAYSALSLQPGGGGDCRGAGSPAAWDDSSTPLAYNPEYALLAPARACALRAHVQLISKCPRAPSAFPGSVPGNAFAQRSLGSP</sequence>
<evidence type="ECO:0000313" key="1">
    <source>
        <dbReference type="EMBL" id="KAK2099026.1"/>
    </source>
</evidence>
<organism evidence="1 2">
    <name type="scientific">Saguinus oedipus</name>
    <name type="common">Cotton-top tamarin</name>
    <name type="synonym">Oedipomidas oedipus</name>
    <dbReference type="NCBI Taxonomy" id="9490"/>
    <lineage>
        <taxon>Eukaryota</taxon>
        <taxon>Metazoa</taxon>
        <taxon>Chordata</taxon>
        <taxon>Craniata</taxon>
        <taxon>Vertebrata</taxon>
        <taxon>Euteleostomi</taxon>
        <taxon>Mammalia</taxon>
        <taxon>Eutheria</taxon>
        <taxon>Euarchontoglires</taxon>
        <taxon>Primates</taxon>
        <taxon>Haplorrhini</taxon>
        <taxon>Platyrrhini</taxon>
        <taxon>Cebidae</taxon>
        <taxon>Callitrichinae</taxon>
        <taxon>Saguinus</taxon>
    </lineage>
</organism>
<protein>
    <submittedName>
        <fullName evidence="1">Uncharacterized protein</fullName>
    </submittedName>
</protein>
<proteinExistence type="predicted"/>
<gene>
    <name evidence="1" type="ORF">P7K49_024477</name>
</gene>